<dbReference type="Proteomes" id="UP001560045">
    <property type="component" value="Unassembled WGS sequence"/>
</dbReference>
<dbReference type="NCBIfam" id="NF047619">
    <property type="entry name" value="NADase_discoid"/>
    <property type="match status" value="1"/>
</dbReference>
<keyword evidence="1" id="KW-0472">Membrane</keyword>
<evidence type="ECO:0000313" key="3">
    <source>
        <dbReference type="EMBL" id="MEX5718763.1"/>
    </source>
</evidence>
<feature type="transmembrane region" description="Helical" evidence="1">
    <location>
        <begin position="34"/>
        <end position="57"/>
    </location>
</feature>
<evidence type="ECO:0000259" key="2">
    <source>
        <dbReference type="Pfam" id="PF25302"/>
    </source>
</evidence>
<dbReference type="Pfam" id="PF25302">
    <property type="entry name" value="NADase_transloc"/>
    <property type="match status" value="1"/>
</dbReference>
<evidence type="ECO:0000313" key="4">
    <source>
        <dbReference type="Proteomes" id="UP001560045"/>
    </source>
</evidence>
<dbReference type="InterPro" id="IPR057561">
    <property type="entry name" value="NADase_transloc"/>
</dbReference>
<keyword evidence="4" id="KW-1185">Reference proteome</keyword>
<feature type="domain" description="NAD glycohydrolase translocation F5/8 type C" evidence="2">
    <location>
        <begin position="122"/>
        <end position="243"/>
    </location>
</feature>
<dbReference type="InterPro" id="IPR008979">
    <property type="entry name" value="Galactose-bd-like_sf"/>
</dbReference>
<dbReference type="EMBL" id="JBFNXQ010000026">
    <property type="protein sequence ID" value="MEX5718763.1"/>
    <property type="molecule type" value="Genomic_DNA"/>
</dbReference>
<comment type="caution">
    <text evidence="3">The sequence shown here is derived from an EMBL/GenBank/DDBJ whole genome shotgun (WGS) entry which is preliminary data.</text>
</comment>
<name>A0ABV3XDW1_9ACTN</name>
<dbReference type="RefSeq" id="WP_369205941.1">
    <property type="nucleotide sequence ID" value="NZ_JBFNXQ010000026.1"/>
</dbReference>
<keyword evidence="1" id="KW-1133">Transmembrane helix</keyword>
<sequence length="249" mass="25680">MTLPPLMAVLVTAGAALLALGALGIALTRGSLGIGHAVAGLVTAVVGLLLVATSAALPRLGIDAEILGDDGGDLGPVLPWSEPTVEPIPSPAPVGEPVALRPADVQASATADPSRDGAGDLVTFVPWNVADGDPETTWRVPGDGVGQYLELTFDVPVYVDSIAVVPGYAKVDPTDGTDRFRQNRRVSSAVFHFSGGEELQVSYADAPQWQTVTARVATEQVVMEITSTTSGERDFTAVADVEVTGWVLG</sequence>
<protein>
    <recommendedName>
        <fullName evidence="2">NAD glycohydrolase translocation F5/8 type C domain-containing protein</fullName>
    </recommendedName>
</protein>
<reference evidence="3 4" key="1">
    <citation type="submission" date="2024-06" db="EMBL/GenBank/DDBJ databases">
        <title>Draft genome sequence of Geodermatophilus badlandi, a novel member of the Geodermatophilaceae isolated from badland sedimentary rocks in the Red desert, Wyoming, USA.</title>
        <authorList>
            <person name="Ben Tekaya S."/>
            <person name="Nouioui I."/>
            <person name="Flores G.M."/>
            <person name="Shaal M.N."/>
            <person name="Bredoire F."/>
            <person name="Basile F."/>
            <person name="Van Diepen L."/>
            <person name="Ward N.L."/>
        </authorList>
    </citation>
    <scope>NUCLEOTIDE SEQUENCE [LARGE SCALE GENOMIC DNA]</scope>
    <source>
        <strain evidence="3 4">WL48A</strain>
    </source>
</reference>
<accession>A0ABV3XDW1</accession>
<dbReference type="SUPFAM" id="SSF49785">
    <property type="entry name" value="Galactose-binding domain-like"/>
    <property type="match status" value="1"/>
</dbReference>
<proteinExistence type="predicted"/>
<organism evidence="3 4">
    <name type="scientific">Geodermatophilus maliterrae</name>
    <dbReference type="NCBI Taxonomy" id="3162531"/>
    <lineage>
        <taxon>Bacteria</taxon>
        <taxon>Bacillati</taxon>
        <taxon>Actinomycetota</taxon>
        <taxon>Actinomycetes</taxon>
        <taxon>Geodermatophilales</taxon>
        <taxon>Geodermatophilaceae</taxon>
        <taxon>Geodermatophilus</taxon>
    </lineage>
</organism>
<gene>
    <name evidence="3" type="ORF">ABQ292_10365</name>
</gene>
<evidence type="ECO:0000256" key="1">
    <source>
        <dbReference type="SAM" id="Phobius"/>
    </source>
</evidence>
<keyword evidence="1" id="KW-0812">Transmembrane</keyword>
<dbReference type="Gene3D" id="2.60.120.260">
    <property type="entry name" value="Galactose-binding domain-like"/>
    <property type="match status" value="1"/>
</dbReference>